<protein>
    <recommendedName>
        <fullName evidence="4">HIT domain-containing protein</fullName>
    </recommendedName>
</protein>
<dbReference type="Proteomes" id="UP000290288">
    <property type="component" value="Unassembled WGS sequence"/>
</dbReference>
<evidence type="ECO:0000256" key="1">
    <source>
        <dbReference type="SAM" id="MobiDB-lite"/>
    </source>
</evidence>
<sequence length="254" mass="27104">MSQFAARPGCPMCSIVASASHTTPNSARSPSFPAGSTAPEVIWRDDNFTAYREKANPVSSKGHLIIAFNLHSSTDLPLLVNIRNLATRLLGSLLLPSTPPTPSFATPPPTLRTDDPQNKLHIGFITPPFKDNKIPVTDHLHAHAYIAPADLLGWWRGVAYSSVAWYDIDDLIAEIRESVSNNRIKSGYENRTRAPIDMVPAAGARAGTANGIETTEPGLVGSQPTIEDGGISPILLSTTPSEASSPGSIPPLRV</sequence>
<organism evidence="2 3">
    <name type="scientific">Candolleomyces aberdarensis</name>
    <dbReference type="NCBI Taxonomy" id="2316362"/>
    <lineage>
        <taxon>Eukaryota</taxon>
        <taxon>Fungi</taxon>
        <taxon>Dikarya</taxon>
        <taxon>Basidiomycota</taxon>
        <taxon>Agaricomycotina</taxon>
        <taxon>Agaricomycetes</taxon>
        <taxon>Agaricomycetidae</taxon>
        <taxon>Agaricales</taxon>
        <taxon>Agaricineae</taxon>
        <taxon>Psathyrellaceae</taxon>
        <taxon>Candolleomyces</taxon>
    </lineage>
</organism>
<dbReference type="AlphaFoldDB" id="A0A4Q2DCK3"/>
<dbReference type="STRING" id="2316362.A0A4Q2DCK3"/>
<comment type="caution">
    <text evidence="2">The sequence shown here is derived from an EMBL/GenBank/DDBJ whole genome shotgun (WGS) entry which is preliminary data.</text>
</comment>
<keyword evidence="3" id="KW-1185">Reference proteome</keyword>
<feature type="compositionally biased region" description="Polar residues" evidence="1">
    <location>
        <begin position="235"/>
        <end position="247"/>
    </location>
</feature>
<dbReference type="EMBL" id="SDEE01000422">
    <property type="protein sequence ID" value="RXW16591.1"/>
    <property type="molecule type" value="Genomic_DNA"/>
</dbReference>
<evidence type="ECO:0000313" key="3">
    <source>
        <dbReference type="Proteomes" id="UP000290288"/>
    </source>
</evidence>
<feature type="region of interest" description="Disordered" evidence="1">
    <location>
        <begin position="235"/>
        <end position="254"/>
    </location>
</feature>
<gene>
    <name evidence="2" type="ORF">EST38_g9266</name>
</gene>
<name>A0A4Q2DCK3_9AGAR</name>
<evidence type="ECO:0008006" key="4">
    <source>
        <dbReference type="Google" id="ProtNLM"/>
    </source>
</evidence>
<accession>A0A4Q2DCK3</accession>
<dbReference type="OrthoDB" id="3361363at2759"/>
<reference evidence="2 3" key="1">
    <citation type="submission" date="2019-01" db="EMBL/GenBank/DDBJ databases">
        <title>Draft genome sequence of Psathyrella aberdarensis IHI B618.</title>
        <authorList>
            <person name="Buettner E."/>
            <person name="Kellner H."/>
        </authorList>
    </citation>
    <scope>NUCLEOTIDE SEQUENCE [LARGE SCALE GENOMIC DNA]</scope>
    <source>
        <strain evidence="2 3">IHI B618</strain>
    </source>
</reference>
<proteinExistence type="predicted"/>
<evidence type="ECO:0000313" key="2">
    <source>
        <dbReference type="EMBL" id="RXW16591.1"/>
    </source>
</evidence>